<keyword evidence="1" id="KW-1133">Transmembrane helix</keyword>
<dbReference type="RefSeq" id="WP_118355964.1">
    <property type="nucleotide sequence ID" value="NZ_DBFUXN010000084.1"/>
</dbReference>
<dbReference type="PANTHER" id="PTHR37804:SF1">
    <property type="entry name" value="CDAA REGULATORY PROTEIN CDAR"/>
    <property type="match status" value="1"/>
</dbReference>
<evidence type="ECO:0000313" key="3">
    <source>
        <dbReference type="Proteomes" id="UP000286598"/>
    </source>
</evidence>
<evidence type="ECO:0000313" key="2">
    <source>
        <dbReference type="EMBL" id="RHK47801.1"/>
    </source>
</evidence>
<keyword evidence="1" id="KW-0472">Membrane</keyword>
<accession>A0A415GFC1</accession>
<proteinExistence type="predicted"/>
<keyword evidence="1" id="KW-0812">Transmembrane</keyword>
<evidence type="ECO:0000256" key="1">
    <source>
        <dbReference type="SAM" id="Phobius"/>
    </source>
</evidence>
<dbReference type="InterPro" id="IPR012505">
    <property type="entry name" value="YbbR"/>
</dbReference>
<name>A0A415GFC1_9BACT</name>
<sequence>MEKRLTQIINMVRNFLFSSANREFLTFFFFLVLSTIFWLMTALNETYEREIGVPAYLVNIPKNVVVTSDMEDTVRVTVRDKGFALLAYTYGEGIRPINVNFQSAITRQSGYGVVSSQELMKMINQRFSGSSKIVQVKPDRLDFHYNYGLSRQVSVKMSGHVVPGKSFYLARTRFWPEKVTVYGSKQALDSLRFVKTVPINITNFNDTVLRTVALETIKGVKIVPNTVRIGLYPDILTEENIEVPITAVNMPEGKVLRTFPQRVTVNFIVGASMFRSISPEQFAVVVDYNEIIDHPSDKCSIHLRETPQGVRNARLKMTQVDYLIEEQ</sequence>
<dbReference type="Pfam" id="PF07949">
    <property type="entry name" value="YbbR"/>
    <property type="match status" value="1"/>
</dbReference>
<comment type="caution">
    <text evidence="2">The sequence shown here is derived from an EMBL/GenBank/DDBJ whole genome shotgun (WGS) entry which is preliminary data.</text>
</comment>
<feature type="transmembrane region" description="Helical" evidence="1">
    <location>
        <begin position="21"/>
        <end position="40"/>
    </location>
</feature>
<dbReference type="Proteomes" id="UP000286598">
    <property type="component" value="Unassembled WGS sequence"/>
</dbReference>
<organism evidence="2 3">
    <name type="scientific">Leyella stercorea</name>
    <dbReference type="NCBI Taxonomy" id="363265"/>
    <lineage>
        <taxon>Bacteria</taxon>
        <taxon>Pseudomonadati</taxon>
        <taxon>Bacteroidota</taxon>
        <taxon>Bacteroidia</taxon>
        <taxon>Bacteroidales</taxon>
        <taxon>Prevotellaceae</taxon>
        <taxon>Leyella</taxon>
    </lineage>
</organism>
<dbReference type="OrthoDB" id="1115707at2"/>
<reference evidence="2 3" key="1">
    <citation type="submission" date="2018-08" db="EMBL/GenBank/DDBJ databases">
        <title>A genome reference for cultivated species of the human gut microbiota.</title>
        <authorList>
            <person name="Zou Y."/>
            <person name="Xue W."/>
            <person name="Luo G."/>
        </authorList>
    </citation>
    <scope>NUCLEOTIDE SEQUENCE [LARGE SCALE GENOMIC DNA]</scope>
    <source>
        <strain evidence="2 3">AF42-9</strain>
    </source>
</reference>
<protein>
    <submittedName>
        <fullName evidence="2">YbbR-like domain-containing protein</fullName>
    </submittedName>
</protein>
<gene>
    <name evidence="2" type="ORF">DW060_11645</name>
</gene>
<dbReference type="Gene3D" id="2.170.120.30">
    <property type="match status" value="1"/>
</dbReference>
<dbReference type="AlphaFoldDB" id="A0A415GFC1"/>
<dbReference type="PANTHER" id="PTHR37804">
    <property type="entry name" value="CDAA REGULATORY PROTEIN CDAR"/>
    <property type="match status" value="1"/>
</dbReference>
<dbReference type="InterPro" id="IPR053154">
    <property type="entry name" value="c-di-AMP_regulator"/>
</dbReference>
<keyword evidence="3" id="KW-1185">Reference proteome</keyword>
<dbReference type="EMBL" id="QRNO01000080">
    <property type="protein sequence ID" value="RHK47801.1"/>
    <property type="molecule type" value="Genomic_DNA"/>
</dbReference>
<dbReference type="Gene3D" id="2.170.120.40">
    <property type="entry name" value="YbbR-like domain"/>
    <property type="match status" value="1"/>
</dbReference>